<dbReference type="KEGG" id="naz:Aazo_5357"/>
<protein>
    <submittedName>
        <fullName evidence="1">Uncharacterized protein</fullName>
    </submittedName>
</protein>
<evidence type="ECO:0000313" key="2">
    <source>
        <dbReference type="Proteomes" id="UP000001511"/>
    </source>
</evidence>
<dbReference type="AlphaFoldDB" id="D7E5R0"/>
<evidence type="ECO:0000313" key="1">
    <source>
        <dbReference type="EMBL" id="ADI66319.1"/>
    </source>
</evidence>
<proteinExistence type="predicted"/>
<dbReference type="Proteomes" id="UP000001511">
    <property type="component" value="Plasmid pAzo02"/>
</dbReference>
<sequence>MTLISCMVFKLGGNQQPILTNGTSEELDLKCSRD</sequence>
<reference evidence="1 2" key="1">
    <citation type="journal article" date="2010" name="PLoS ONE">
        <title>Genome erosion in a nitrogen-fixing vertically transmitted endosymbiotic multicellular cyanobacterium.</title>
        <authorList>
            <person name="Ran L."/>
            <person name="Larsson J."/>
            <person name="Vigil-Stenman T."/>
            <person name="Nylander J.A."/>
            <person name="Ininbergs K."/>
            <person name="Zheng W.W."/>
            <person name="Lapidus A."/>
            <person name="Lowry S."/>
            <person name="Haselkorn R."/>
            <person name="Bergman B."/>
        </authorList>
    </citation>
    <scope>NUCLEOTIDE SEQUENCE [LARGE SCALE GENOMIC DNA]</scope>
    <source>
        <strain evidence="2">0708</strain>
        <plasmid evidence="2">Plasmid pAzo02</plasmid>
    </source>
</reference>
<dbReference type="EMBL" id="CP002061">
    <property type="protein sequence ID" value="ADI66319.1"/>
    <property type="molecule type" value="Genomic_DNA"/>
</dbReference>
<keyword evidence="2" id="KW-1185">Reference proteome</keyword>
<name>D7E5R0_NOSA0</name>
<keyword evidence="1" id="KW-0614">Plasmid</keyword>
<organism evidence="1 2">
    <name type="scientific">Nostoc azollae (strain 0708)</name>
    <name type="common">Anabaena azollae (strain 0708)</name>
    <dbReference type="NCBI Taxonomy" id="551115"/>
    <lineage>
        <taxon>Bacteria</taxon>
        <taxon>Bacillati</taxon>
        <taxon>Cyanobacteriota</taxon>
        <taxon>Cyanophyceae</taxon>
        <taxon>Nostocales</taxon>
        <taxon>Nostocaceae</taxon>
        <taxon>Trichormus</taxon>
    </lineage>
</organism>
<accession>D7E5R0</accession>
<geneLocation type="plasmid" evidence="1 2">
    <name>pAzo02</name>
</geneLocation>
<gene>
    <name evidence="1" type="ordered locus">Aazo_5357</name>
</gene>
<dbReference type="HOGENOM" id="CLU_3374873_0_0_3"/>